<feature type="compositionally biased region" description="Polar residues" evidence="8">
    <location>
        <begin position="65"/>
        <end position="78"/>
    </location>
</feature>
<evidence type="ECO:0000256" key="8">
    <source>
        <dbReference type="SAM" id="MobiDB-lite"/>
    </source>
</evidence>
<evidence type="ECO:0000313" key="11">
    <source>
        <dbReference type="EMBL" id="EMP35702.1"/>
    </source>
</evidence>
<evidence type="ECO:0000256" key="3">
    <source>
        <dbReference type="ARBA" id="ARBA00038790"/>
    </source>
</evidence>
<evidence type="ECO:0000256" key="1">
    <source>
        <dbReference type="ARBA" id="ARBA00009897"/>
    </source>
</evidence>
<feature type="compositionally biased region" description="Polar residues" evidence="8">
    <location>
        <begin position="294"/>
        <end position="305"/>
    </location>
</feature>
<dbReference type="SUPFAM" id="SSF55931">
    <property type="entry name" value="Glutamine synthetase/guanido kinase"/>
    <property type="match status" value="1"/>
</dbReference>
<feature type="compositionally biased region" description="Polar residues" evidence="8">
    <location>
        <begin position="234"/>
        <end position="243"/>
    </location>
</feature>
<dbReference type="Gene3D" id="3.10.20.70">
    <property type="entry name" value="Glutamine synthetase, N-terminal domain"/>
    <property type="match status" value="1"/>
</dbReference>
<dbReference type="GO" id="GO:0016020">
    <property type="term" value="C:membrane"/>
    <property type="evidence" value="ECO:0007669"/>
    <property type="project" value="TreeGrafter"/>
</dbReference>
<evidence type="ECO:0000256" key="4">
    <source>
        <dbReference type="ARBA" id="ARBA00039404"/>
    </source>
</evidence>
<dbReference type="Pfam" id="PF00120">
    <property type="entry name" value="Gln-synt_C"/>
    <property type="match status" value="1"/>
</dbReference>
<feature type="region of interest" description="Disordered" evidence="8">
    <location>
        <begin position="227"/>
        <end position="257"/>
    </location>
</feature>
<feature type="domain" description="GS beta-grasp" evidence="9">
    <location>
        <begin position="369"/>
        <end position="463"/>
    </location>
</feature>
<evidence type="ECO:0000256" key="2">
    <source>
        <dbReference type="ARBA" id="ARBA00037583"/>
    </source>
</evidence>
<feature type="non-terminal residue" evidence="11">
    <location>
        <position position="1"/>
    </location>
</feature>
<evidence type="ECO:0000256" key="7">
    <source>
        <dbReference type="RuleBase" id="RU000384"/>
    </source>
</evidence>
<feature type="domain" description="GS catalytic" evidence="10">
    <location>
        <begin position="470"/>
        <end position="795"/>
    </location>
</feature>
<dbReference type="PROSITE" id="PS51987">
    <property type="entry name" value="GS_CATALYTIC"/>
    <property type="match status" value="1"/>
</dbReference>
<dbReference type="EMBL" id="KB527690">
    <property type="protein sequence ID" value="EMP35702.1"/>
    <property type="molecule type" value="Genomic_DNA"/>
</dbReference>
<dbReference type="SMART" id="SM01230">
    <property type="entry name" value="Gln-synt_C"/>
    <property type="match status" value="1"/>
</dbReference>
<dbReference type="PANTHER" id="PTHR43407">
    <property type="entry name" value="GLUTAMINE SYNTHETASE"/>
    <property type="match status" value="1"/>
</dbReference>
<dbReference type="Gene3D" id="3.30.590.10">
    <property type="entry name" value="Glutamine synthetase/guanido kinase, catalytic domain"/>
    <property type="match status" value="1"/>
</dbReference>
<dbReference type="eggNOG" id="KOG0683">
    <property type="taxonomic scope" value="Eukaryota"/>
</dbReference>
<dbReference type="FunFam" id="3.10.20.70:FF:000007">
    <property type="entry name" value="LOW QUALITY PROTEIN: lengsin"/>
    <property type="match status" value="1"/>
</dbReference>
<feature type="region of interest" description="Disordered" evidence="8">
    <location>
        <begin position="63"/>
        <end position="195"/>
    </location>
</feature>
<dbReference type="GO" id="GO:0006542">
    <property type="term" value="P:glutamine biosynthetic process"/>
    <property type="evidence" value="ECO:0007669"/>
    <property type="project" value="InterPro"/>
</dbReference>
<organism evidence="11 12">
    <name type="scientific">Chelonia mydas</name>
    <name type="common">Green sea-turtle</name>
    <name type="synonym">Chelonia agassizi</name>
    <dbReference type="NCBI Taxonomy" id="8469"/>
    <lineage>
        <taxon>Eukaryota</taxon>
        <taxon>Metazoa</taxon>
        <taxon>Chordata</taxon>
        <taxon>Craniata</taxon>
        <taxon>Vertebrata</taxon>
        <taxon>Euteleostomi</taxon>
        <taxon>Archelosauria</taxon>
        <taxon>Testudinata</taxon>
        <taxon>Testudines</taxon>
        <taxon>Cryptodira</taxon>
        <taxon>Durocryptodira</taxon>
        <taxon>Americhelydia</taxon>
        <taxon>Chelonioidea</taxon>
        <taxon>Cheloniidae</taxon>
        <taxon>Chelonia</taxon>
    </lineage>
</organism>
<dbReference type="InterPro" id="IPR008147">
    <property type="entry name" value="Gln_synt_N"/>
</dbReference>
<protein>
    <recommendedName>
        <fullName evidence="4">Lengsin</fullName>
    </recommendedName>
    <alternativeName>
        <fullName evidence="5">Glutamate-ammonia ligase domain-containing protein 1</fullName>
    </alternativeName>
</protein>
<dbReference type="InterPro" id="IPR036651">
    <property type="entry name" value="Gln_synt_N_sf"/>
</dbReference>
<reference evidence="12" key="1">
    <citation type="journal article" date="2013" name="Nat. Genet.">
        <title>The draft genomes of soft-shell turtle and green sea turtle yield insights into the development and evolution of the turtle-specific body plan.</title>
        <authorList>
            <person name="Wang Z."/>
            <person name="Pascual-Anaya J."/>
            <person name="Zadissa A."/>
            <person name="Li W."/>
            <person name="Niimura Y."/>
            <person name="Huang Z."/>
            <person name="Li C."/>
            <person name="White S."/>
            <person name="Xiong Z."/>
            <person name="Fang D."/>
            <person name="Wang B."/>
            <person name="Ming Y."/>
            <person name="Chen Y."/>
            <person name="Zheng Y."/>
            <person name="Kuraku S."/>
            <person name="Pignatelli M."/>
            <person name="Herrero J."/>
            <person name="Beal K."/>
            <person name="Nozawa M."/>
            <person name="Li Q."/>
            <person name="Wang J."/>
            <person name="Zhang H."/>
            <person name="Yu L."/>
            <person name="Shigenobu S."/>
            <person name="Wang J."/>
            <person name="Liu J."/>
            <person name="Flicek P."/>
            <person name="Searle S."/>
            <person name="Wang J."/>
            <person name="Kuratani S."/>
            <person name="Yin Y."/>
            <person name="Aken B."/>
            <person name="Zhang G."/>
            <person name="Irie N."/>
        </authorList>
    </citation>
    <scope>NUCLEOTIDE SEQUENCE [LARGE SCALE GENOMIC DNA]</scope>
</reference>
<dbReference type="PANTHER" id="PTHR43407:SF1">
    <property type="entry name" value="LENGSIN"/>
    <property type="match status" value="1"/>
</dbReference>
<dbReference type="GO" id="GO:0004356">
    <property type="term" value="F:glutamine synthetase activity"/>
    <property type="evidence" value="ECO:0007669"/>
    <property type="project" value="InterPro"/>
</dbReference>
<comment type="subunit">
    <text evidence="3">Dodecamer. Interacts with BFSP2 and VIM.</text>
</comment>
<evidence type="ECO:0000256" key="5">
    <source>
        <dbReference type="ARBA" id="ARBA00042675"/>
    </source>
</evidence>
<feature type="compositionally biased region" description="Polar residues" evidence="8">
    <location>
        <begin position="126"/>
        <end position="136"/>
    </location>
</feature>
<dbReference type="GO" id="GO:0005737">
    <property type="term" value="C:cytoplasm"/>
    <property type="evidence" value="ECO:0007669"/>
    <property type="project" value="TreeGrafter"/>
</dbReference>
<evidence type="ECO:0000259" key="9">
    <source>
        <dbReference type="PROSITE" id="PS51986"/>
    </source>
</evidence>
<dbReference type="InterPro" id="IPR008146">
    <property type="entry name" value="Gln_synth_cat_dom"/>
</dbReference>
<name>M7C5B8_CHEMY</name>
<gene>
    <name evidence="11" type="ORF">UY3_07109</name>
</gene>
<feature type="region of interest" description="Disordered" evidence="8">
    <location>
        <begin position="291"/>
        <end position="351"/>
    </location>
</feature>
<proteinExistence type="inferred from homology"/>
<accession>M7C5B8</accession>
<dbReference type="AlphaFoldDB" id="M7C5B8"/>
<comment type="similarity">
    <text evidence="1 6 7">Belongs to the glutamine synthetase family.</text>
</comment>
<dbReference type="FunFam" id="3.30.590.10:FF:000009">
    <property type="entry name" value="Lengsin, lens protein with glutamine synthetase domain"/>
    <property type="match status" value="1"/>
</dbReference>
<evidence type="ECO:0000259" key="10">
    <source>
        <dbReference type="PROSITE" id="PS51987"/>
    </source>
</evidence>
<dbReference type="SUPFAM" id="SSF54368">
    <property type="entry name" value="Glutamine synthetase, N-terminal domain"/>
    <property type="match status" value="1"/>
</dbReference>
<dbReference type="Proteomes" id="UP000031443">
    <property type="component" value="Unassembled WGS sequence"/>
</dbReference>
<feature type="compositionally biased region" description="Basic and acidic residues" evidence="8">
    <location>
        <begin position="247"/>
        <end position="257"/>
    </location>
</feature>
<evidence type="ECO:0000256" key="6">
    <source>
        <dbReference type="PROSITE-ProRule" id="PRU01330"/>
    </source>
</evidence>
<evidence type="ECO:0000313" key="12">
    <source>
        <dbReference type="Proteomes" id="UP000031443"/>
    </source>
</evidence>
<dbReference type="PROSITE" id="PS51986">
    <property type="entry name" value="GS_BETA_GRASP"/>
    <property type="match status" value="1"/>
</dbReference>
<dbReference type="STRING" id="8469.M7C5B8"/>
<feature type="compositionally biased region" description="Basic and acidic residues" evidence="8">
    <location>
        <begin position="94"/>
        <end position="121"/>
    </location>
</feature>
<comment type="function">
    <text evidence="2">May act as a component of the cytoskeleton or as a chaperone for the reorganization of intermediate filament proteins during terminal differentiation in the lens. Does not seem to have enzymatic activity.</text>
</comment>
<keyword evidence="12" id="KW-1185">Reference proteome</keyword>
<sequence length="795" mass="88020">QNTVGNDYDEADGGSICGLKRTRGVKVTAKYILPLECEKMEISHPTNTPDHSYLQRATGHVELSASPSLQKPSNFPNTQDEKGGGNGSFPIEVTVKDNILRKTEVHKDDEGGRRVVEREVETPEGIQTSSKGNQPLGTEPESKEEKSGGSDITSTEDKSGVTETASNEDKCGGTEDEEEDATEKEIKGNNLATQEKSTEASFMLGSRVSKQTLQELKNLLRSSPLLGNRAKYTGKQSRTSSHIRLQKPNEKAVDKQGRSFESLSLNFGGENRKLHCIDNYVAGLPNKPLLVHSSAGSDQQQSEGSNMEHPSRRQPPAYKNTGSTPGIKFDPSPDQTDHSREPDVNNPGSQSSLRLVSLIEHIKQQMDRDNIQFVRFEATDLHGVSRSKSIPSRFFHEKAIYGVSMPRGYLELTLNPKDSEVDHISATNFNCDILLSPDLSTFRVLPWTEQTARVICDSFTILGTPLLTSPRHIAKLQLRQLQDNGLSLRSAFTYEFCIYGIAEIVNSKTISFPTASILNSYDQSFIQELIEGMYHAGANTESFSSSTWPGQMEISFHPEFGIGAADTAFTFRTGTKEVAKKYNYIASFFTENGFYNSGILSHSLWDFSGQKNLFSVDWGVQALTDVGKNWLAGLLVHSKALSCLMAPTVSCRKRYSKYGKESKEFVTAKWAFNDTSCAFNIKCHGAKGTQIDNKLGSATANPYLVLAATIAAGLDGVKRKLNFQDVSEENQNTAQLKFAAIPLKLEDALAALEEDLCLREALGDTFIRYFVAMKHYELETEQTDAERNKFLEYFI</sequence>
<dbReference type="InterPro" id="IPR014746">
    <property type="entry name" value="Gln_synth/guanido_kin_cat_dom"/>
</dbReference>